<keyword evidence="7" id="KW-1185">Reference proteome</keyword>
<organism evidence="6 7">
    <name type="scientific">Polyrhizophydium stewartii</name>
    <dbReference type="NCBI Taxonomy" id="2732419"/>
    <lineage>
        <taxon>Eukaryota</taxon>
        <taxon>Fungi</taxon>
        <taxon>Fungi incertae sedis</taxon>
        <taxon>Chytridiomycota</taxon>
        <taxon>Chytridiomycota incertae sedis</taxon>
        <taxon>Chytridiomycetes</taxon>
        <taxon>Rhizophydiales</taxon>
        <taxon>Rhizophydiales incertae sedis</taxon>
        <taxon>Polyrhizophydium</taxon>
    </lineage>
</organism>
<evidence type="ECO:0000256" key="3">
    <source>
        <dbReference type="ARBA" id="ARBA00022741"/>
    </source>
</evidence>
<dbReference type="PANTHER" id="PTHR43272:SF83">
    <property type="entry name" value="ACYL-COA SYNTHETASE LONG-CHAIN, ISOFORM J"/>
    <property type="match status" value="1"/>
</dbReference>
<accession>A0ABR4NC89</accession>
<evidence type="ECO:0000313" key="6">
    <source>
        <dbReference type="EMBL" id="KAL2917056.1"/>
    </source>
</evidence>
<dbReference type="Gene3D" id="3.40.50.12780">
    <property type="entry name" value="N-terminal domain of ligase-like"/>
    <property type="match status" value="1"/>
</dbReference>
<dbReference type="Pfam" id="PF00501">
    <property type="entry name" value="AMP-binding"/>
    <property type="match status" value="1"/>
</dbReference>
<gene>
    <name evidence="6" type="primary">FAA4_4</name>
    <name evidence="6" type="ORF">HK105_203488</name>
</gene>
<name>A0ABR4NC89_9FUNG</name>
<dbReference type="Proteomes" id="UP001527925">
    <property type="component" value="Unassembled WGS sequence"/>
</dbReference>
<evidence type="ECO:0000256" key="2">
    <source>
        <dbReference type="ARBA" id="ARBA00022598"/>
    </source>
</evidence>
<evidence type="ECO:0000256" key="4">
    <source>
        <dbReference type="ARBA" id="ARBA00022840"/>
    </source>
</evidence>
<dbReference type="GO" id="GO:0004467">
    <property type="term" value="F:long-chain fatty acid-CoA ligase activity"/>
    <property type="evidence" value="ECO:0007669"/>
    <property type="project" value="UniProtKB-EC"/>
</dbReference>
<comment type="similarity">
    <text evidence="1">Belongs to the ATP-dependent AMP-binding enzyme family.</text>
</comment>
<dbReference type="EC" id="6.2.1.3" evidence="6"/>
<keyword evidence="2 6" id="KW-0436">Ligase</keyword>
<evidence type="ECO:0000259" key="5">
    <source>
        <dbReference type="Pfam" id="PF00501"/>
    </source>
</evidence>
<evidence type="ECO:0000313" key="7">
    <source>
        <dbReference type="Proteomes" id="UP001527925"/>
    </source>
</evidence>
<dbReference type="EMBL" id="JADGIZ020000013">
    <property type="protein sequence ID" value="KAL2917056.1"/>
    <property type="molecule type" value="Genomic_DNA"/>
</dbReference>
<evidence type="ECO:0000256" key="1">
    <source>
        <dbReference type="ARBA" id="ARBA00006432"/>
    </source>
</evidence>
<proteinExistence type="inferred from homology"/>
<dbReference type="InterPro" id="IPR042099">
    <property type="entry name" value="ANL_N_sf"/>
</dbReference>
<sequence length="140" mass="14974">MAKLNDAKSTQCAIFDMAFNLKWLLLQMGMPTGFLDAVVIKAVQQQTGGHLKLILSGGAPLLPEIHKFMAVSVCPLVQEYGLTETRGSLSAQTMMEIGVIGTVGAPLPSVELKLVAVEGTAHTPFLDDPNVNPRDEVRTA</sequence>
<protein>
    <submittedName>
        <fullName evidence="6">Long-chain fatty acid-CoA ligase</fullName>
        <ecNumber evidence="6">6.2.1.3</ecNumber>
    </submittedName>
</protein>
<keyword evidence="3" id="KW-0547">Nucleotide-binding</keyword>
<keyword evidence="4" id="KW-0067">ATP-binding</keyword>
<dbReference type="SUPFAM" id="SSF56801">
    <property type="entry name" value="Acetyl-CoA synthetase-like"/>
    <property type="match status" value="1"/>
</dbReference>
<dbReference type="InterPro" id="IPR000873">
    <property type="entry name" value="AMP-dep_synth/lig_dom"/>
</dbReference>
<comment type="caution">
    <text evidence="6">The sequence shown here is derived from an EMBL/GenBank/DDBJ whole genome shotgun (WGS) entry which is preliminary data.</text>
</comment>
<feature type="domain" description="AMP-dependent synthetase/ligase" evidence="5">
    <location>
        <begin position="42"/>
        <end position="119"/>
    </location>
</feature>
<dbReference type="PANTHER" id="PTHR43272">
    <property type="entry name" value="LONG-CHAIN-FATTY-ACID--COA LIGASE"/>
    <property type="match status" value="1"/>
</dbReference>
<reference evidence="6 7" key="1">
    <citation type="submission" date="2023-09" db="EMBL/GenBank/DDBJ databases">
        <title>Pangenome analysis of Batrachochytrium dendrobatidis and related Chytrids.</title>
        <authorList>
            <person name="Yacoub M.N."/>
            <person name="Stajich J.E."/>
            <person name="James T.Y."/>
        </authorList>
    </citation>
    <scope>NUCLEOTIDE SEQUENCE [LARGE SCALE GENOMIC DNA]</scope>
    <source>
        <strain evidence="6 7">JEL0888</strain>
    </source>
</reference>